<organism evidence="8 9">
    <name type="scientific">Mycena chlorophos</name>
    <name type="common">Agaric fungus</name>
    <name type="synonym">Agaricus chlorophos</name>
    <dbReference type="NCBI Taxonomy" id="658473"/>
    <lineage>
        <taxon>Eukaryota</taxon>
        <taxon>Fungi</taxon>
        <taxon>Dikarya</taxon>
        <taxon>Basidiomycota</taxon>
        <taxon>Agaricomycotina</taxon>
        <taxon>Agaricomycetes</taxon>
        <taxon>Agaricomycetidae</taxon>
        <taxon>Agaricales</taxon>
        <taxon>Marasmiineae</taxon>
        <taxon>Mycenaceae</taxon>
        <taxon>Mycena</taxon>
    </lineage>
</organism>
<dbReference type="GO" id="GO:0012505">
    <property type="term" value="C:endomembrane system"/>
    <property type="evidence" value="ECO:0007669"/>
    <property type="project" value="UniProtKB-SubCell"/>
</dbReference>
<feature type="compositionally biased region" description="Basic and acidic residues" evidence="5">
    <location>
        <begin position="626"/>
        <end position="641"/>
    </location>
</feature>
<feature type="region of interest" description="Disordered" evidence="5">
    <location>
        <begin position="626"/>
        <end position="710"/>
    </location>
</feature>
<dbReference type="InterPro" id="IPR045120">
    <property type="entry name" value="Suco/Slp1-like"/>
</dbReference>
<comment type="subcellular location">
    <subcellularLocation>
        <location evidence="1">Endomembrane system</location>
    </subcellularLocation>
</comment>
<evidence type="ECO:0000256" key="2">
    <source>
        <dbReference type="ARBA" id="ARBA00022692"/>
    </source>
</evidence>
<feature type="region of interest" description="Disordered" evidence="5">
    <location>
        <begin position="772"/>
        <end position="795"/>
    </location>
</feature>
<protein>
    <submittedName>
        <fullName evidence="8">SUN domain-containing protein</fullName>
    </submittedName>
</protein>
<reference evidence="8" key="1">
    <citation type="submission" date="2020-05" db="EMBL/GenBank/DDBJ databases">
        <title>Mycena genomes resolve the evolution of fungal bioluminescence.</title>
        <authorList>
            <person name="Tsai I.J."/>
        </authorList>
    </citation>
    <scope>NUCLEOTIDE SEQUENCE</scope>
    <source>
        <strain evidence="8">110903Hualien_Pintung</strain>
    </source>
</reference>
<evidence type="ECO:0000256" key="1">
    <source>
        <dbReference type="ARBA" id="ARBA00004308"/>
    </source>
</evidence>
<evidence type="ECO:0000259" key="7">
    <source>
        <dbReference type="PROSITE" id="PS51469"/>
    </source>
</evidence>
<feature type="signal peptide" evidence="6">
    <location>
        <begin position="1"/>
        <end position="20"/>
    </location>
</feature>
<feature type="domain" description="SUN" evidence="7">
    <location>
        <begin position="115"/>
        <end position="289"/>
    </location>
</feature>
<name>A0A8H6TPM0_MYCCL</name>
<accession>A0A8H6TPM0</accession>
<evidence type="ECO:0000256" key="4">
    <source>
        <dbReference type="ARBA" id="ARBA00023136"/>
    </source>
</evidence>
<dbReference type="PANTHER" id="PTHR12953">
    <property type="entry name" value="MEMBRANE PROTEIN CH1 RELATED"/>
    <property type="match status" value="1"/>
</dbReference>
<evidence type="ECO:0000313" key="9">
    <source>
        <dbReference type="Proteomes" id="UP000613580"/>
    </source>
</evidence>
<evidence type="ECO:0000256" key="6">
    <source>
        <dbReference type="SAM" id="SignalP"/>
    </source>
</evidence>
<proteinExistence type="predicted"/>
<dbReference type="InterPro" id="IPR012919">
    <property type="entry name" value="SUN_dom"/>
</dbReference>
<dbReference type="EMBL" id="JACAZE010000002">
    <property type="protein sequence ID" value="KAF7320824.1"/>
    <property type="molecule type" value="Genomic_DNA"/>
</dbReference>
<feature type="compositionally biased region" description="Low complexity" evidence="5">
    <location>
        <begin position="387"/>
        <end position="399"/>
    </location>
</feature>
<keyword evidence="2" id="KW-0812">Transmembrane</keyword>
<feature type="compositionally biased region" description="Low complexity" evidence="5">
    <location>
        <begin position="601"/>
        <end position="613"/>
    </location>
</feature>
<feature type="region of interest" description="Disordered" evidence="5">
    <location>
        <begin position="820"/>
        <end position="990"/>
    </location>
</feature>
<feature type="chain" id="PRO_5034962786" evidence="6">
    <location>
        <begin position="21"/>
        <end position="990"/>
    </location>
</feature>
<feature type="region of interest" description="Disordered" evidence="5">
    <location>
        <begin position="725"/>
        <end position="754"/>
    </location>
</feature>
<feature type="compositionally biased region" description="Polar residues" evidence="5">
    <location>
        <begin position="729"/>
        <end position="738"/>
    </location>
</feature>
<dbReference type="PANTHER" id="PTHR12953:SF0">
    <property type="entry name" value="SUN DOMAIN-CONTAINING OSSIFICATION FACTOR"/>
    <property type="match status" value="1"/>
</dbReference>
<feature type="compositionally biased region" description="Basic and acidic residues" evidence="5">
    <location>
        <begin position="839"/>
        <end position="848"/>
    </location>
</feature>
<feature type="compositionally biased region" description="Acidic residues" evidence="5">
    <location>
        <begin position="912"/>
        <end position="932"/>
    </location>
</feature>
<feature type="compositionally biased region" description="Low complexity" evidence="5">
    <location>
        <begin position="861"/>
        <end position="875"/>
    </location>
</feature>
<sequence length="990" mass="106397">MPPPPILLILLPALCSLVTAAPPTTPNDQDPFKALAVHVVKAPEQPICCLVPLASDSKEEDLLLSFEEWKEKQAAMDNQNVVGAGESEVAAAVTGSSSEGLGTTVVQTEKTFDGSAEPTVDNANQNAVAPPPDSPHFRVPLTDRFNYASLDCSARVHTSHKTAKSALSILSYKRDKYMLSPCRDPQSQFVVVELCDDIRIDTVQLANFEFFSGVFKDFTVSVAKTYTTDPDGWTPAGTYTAKNIRVVQSFHPPTTLRDFYRFIRIDFHSHYGNEYYCPVSLLRVYGLTHLEEYKWDVWQEESRARMTASSSSSTAASTPIDVSEPEPAPSPELRIPPSYSEYISARESAGSVLLSPEEPPSVVPNDTEMEETAAPSSEVPTVATQATSTSKDSDGTTSQAASYVSTTSTTGSSATGAGAITVASISESAPTSSLHEPEIPPPPPSSPSNSNSNSNSIYRTIMNRLSALEANHTLFTQYMEEHRVYARYVEEHTAAVRELLRRVGEDMGRADGIAKAQAAKWDKQRRWVEKEHMELMRKVEYLSGEIILEKRLGIAQLLLLLAVLVFLTLTRGSPGSPITHVPIQASASASLRAWGRRHLSLRSSRSRTGSGADSGDDWDWVGRLKREKDERESRRNSDAHVEFPSIQHKSVSPEPIPIAAPTPLKPVLGTPPAVTATDTPGPSRDATPGKHKPTRLALSGNESMHRPRTRSVGNNTLVFEAGHPHRSLRTPTTTNKTPASHAYGYRRSSRPGTPTRMHGYYAPVHASAGVGPFPMTHSLSQGSHGGPKSARKWARTAHLHELRSPASVAEGQTVDKGKAAELAAGEKPARMVSEGDVEDTARRPRDEAASLSPSPSPSPLPASGSGSHLGSGKALRWGLPNPGVLPLQLHHGMAPSTSNPPGDVFGGPLSLDGDDGDGDSQWVDTDDGESEAGDASLRSPLSPRVPLDPPLPASTSASSRDSSETPSSEVSSPSHEPEQRIQPEVAAVGA</sequence>
<feature type="region of interest" description="Disordered" evidence="5">
    <location>
        <begin position="349"/>
        <end position="399"/>
    </location>
</feature>
<evidence type="ECO:0000313" key="8">
    <source>
        <dbReference type="EMBL" id="KAF7320824.1"/>
    </source>
</evidence>
<dbReference type="GO" id="GO:0005737">
    <property type="term" value="C:cytoplasm"/>
    <property type="evidence" value="ECO:0007669"/>
    <property type="project" value="TreeGrafter"/>
</dbReference>
<dbReference type="Pfam" id="PF07738">
    <property type="entry name" value="Sad1_UNC"/>
    <property type="match status" value="1"/>
</dbReference>
<comment type="caution">
    <text evidence="8">The sequence shown here is derived from an EMBL/GenBank/DDBJ whole genome shotgun (WGS) entry which is preliminary data.</text>
</comment>
<dbReference type="Proteomes" id="UP000613580">
    <property type="component" value="Unassembled WGS sequence"/>
</dbReference>
<evidence type="ECO:0000256" key="5">
    <source>
        <dbReference type="SAM" id="MobiDB-lite"/>
    </source>
</evidence>
<feature type="region of interest" description="Disordered" evidence="5">
    <location>
        <begin position="426"/>
        <end position="455"/>
    </location>
</feature>
<feature type="compositionally biased region" description="Low complexity" evidence="5">
    <location>
        <begin position="953"/>
        <end position="974"/>
    </location>
</feature>
<feature type="compositionally biased region" description="Polar residues" evidence="5">
    <location>
        <begin position="374"/>
        <end position="386"/>
    </location>
</feature>
<keyword evidence="4" id="KW-0472">Membrane</keyword>
<feature type="region of interest" description="Disordered" evidence="5">
    <location>
        <begin position="600"/>
        <end position="619"/>
    </location>
</feature>
<feature type="compositionally biased region" description="Pro residues" evidence="5">
    <location>
        <begin position="654"/>
        <end position="664"/>
    </location>
</feature>
<dbReference type="OrthoDB" id="266334at2759"/>
<dbReference type="AlphaFoldDB" id="A0A8H6TPM0"/>
<keyword evidence="6" id="KW-0732">Signal</keyword>
<dbReference type="PROSITE" id="PS51469">
    <property type="entry name" value="SUN"/>
    <property type="match status" value="1"/>
</dbReference>
<dbReference type="GO" id="GO:0034975">
    <property type="term" value="P:protein folding in endoplasmic reticulum"/>
    <property type="evidence" value="ECO:0007669"/>
    <property type="project" value="TreeGrafter"/>
</dbReference>
<dbReference type="Gene3D" id="2.60.120.260">
    <property type="entry name" value="Galactose-binding domain-like"/>
    <property type="match status" value="1"/>
</dbReference>
<gene>
    <name evidence="8" type="ORF">HMN09_00168900</name>
</gene>
<dbReference type="GO" id="GO:0016020">
    <property type="term" value="C:membrane"/>
    <property type="evidence" value="ECO:0007669"/>
    <property type="project" value="InterPro"/>
</dbReference>
<keyword evidence="9" id="KW-1185">Reference proteome</keyword>
<feature type="region of interest" description="Disordered" evidence="5">
    <location>
        <begin position="307"/>
        <end position="336"/>
    </location>
</feature>
<evidence type="ECO:0000256" key="3">
    <source>
        <dbReference type="ARBA" id="ARBA00022989"/>
    </source>
</evidence>
<feature type="compositionally biased region" description="Low complexity" evidence="5">
    <location>
        <begin position="307"/>
        <end position="318"/>
    </location>
</feature>
<keyword evidence="3" id="KW-1133">Transmembrane helix</keyword>